<organism evidence="1 2">
    <name type="scientific">Rhamnella rubrinervis</name>
    <dbReference type="NCBI Taxonomy" id="2594499"/>
    <lineage>
        <taxon>Eukaryota</taxon>
        <taxon>Viridiplantae</taxon>
        <taxon>Streptophyta</taxon>
        <taxon>Embryophyta</taxon>
        <taxon>Tracheophyta</taxon>
        <taxon>Spermatophyta</taxon>
        <taxon>Magnoliopsida</taxon>
        <taxon>eudicotyledons</taxon>
        <taxon>Gunneridae</taxon>
        <taxon>Pentapetalae</taxon>
        <taxon>rosids</taxon>
        <taxon>fabids</taxon>
        <taxon>Rosales</taxon>
        <taxon>Rhamnaceae</taxon>
        <taxon>rhamnoid group</taxon>
        <taxon>Rhamneae</taxon>
        <taxon>Rhamnella</taxon>
    </lineage>
</organism>
<accession>A0A8K0MP57</accession>
<dbReference type="AlphaFoldDB" id="A0A8K0MP57"/>
<comment type="caution">
    <text evidence="1">The sequence shown here is derived from an EMBL/GenBank/DDBJ whole genome shotgun (WGS) entry which is preliminary data.</text>
</comment>
<reference evidence="1" key="1">
    <citation type="submission" date="2020-03" db="EMBL/GenBank/DDBJ databases">
        <title>A high-quality chromosome-level genome assembly of a woody plant with both climbing and erect habits, Rhamnella rubrinervis.</title>
        <authorList>
            <person name="Lu Z."/>
            <person name="Yang Y."/>
            <person name="Zhu X."/>
            <person name="Sun Y."/>
        </authorList>
    </citation>
    <scope>NUCLEOTIDE SEQUENCE</scope>
    <source>
        <strain evidence="1">BYM</strain>
        <tissue evidence="1">Leaf</tissue>
    </source>
</reference>
<proteinExistence type="predicted"/>
<name>A0A8K0MP57_9ROSA</name>
<dbReference type="EMBL" id="VOIH02000002">
    <property type="protein sequence ID" value="KAF3453079.1"/>
    <property type="molecule type" value="Genomic_DNA"/>
</dbReference>
<keyword evidence="2" id="KW-1185">Reference proteome</keyword>
<evidence type="ECO:0000313" key="2">
    <source>
        <dbReference type="Proteomes" id="UP000796880"/>
    </source>
</evidence>
<evidence type="ECO:0000313" key="1">
    <source>
        <dbReference type="EMBL" id="KAF3453079.1"/>
    </source>
</evidence>
<protein>
    <submittedName>
        <fullName evidence="1">Uncharacterized protein</fullName>
    </submittedName>
</protein>
<gene>
    <name evidence="1" type="ORF">FNV43_RR03513</name>
</gene>
<sequence>MTVEGRKGVCEGMDLGCETLNQVFITEPVSLTKRKSEPNKEEEEELDLLWAKLKRLAHVEEEVENEVEVPAEGVRITLDLAMDSNNTNNVLNRALDSNKKLESAFVVTKQKKLKIKAEAWIWKTKLALFEETLKSIKARLQATVSF</sequence>
<dbReference type="Proteomes" id="UP000796880">
    <property type="component" value="Unassembled WGS sequence"/>
</dbReference>